<name>A0ACC0QUV7_9HYPO</name>
<dbReference type="Proteomes" id="UP001065298">
    <property type="component" value="Chromosome 6"/>
</dbReference>
<evidence type="ECO:0000313" key="1">
    <source>
        <dbReference type="EMBL" id="KAI8665756.1"/>
    </source>
</evidence>
<reference evidence="1" key="1">
    <citation type="submission" date="2022-06" db="EMBL/GenBank/DDBJ databases">
        <title>Fusarium solani species complex genomes reveal bases of compartmentalisation and animal pathogenesis.</title>
        <authorList>
            <person name="Tsai I.J."/>
        </authorList>
    </citation>
    <scope>NUCLEOTIDE SEQUENCE</scope>
    <source>
        <strain evidence="1">Fu6.1</strain>
    </source>
</reference>
<organism evidence="1 2">
    <name type="scientific">Fusarium keratoplasticum</name>
    <dbReference type="NCBI Taxonomy" id="1328300"/>
    <lineage>
        <taxon>Eukaryota</taxon>
        <taxon>Fungi</taxon>
        <taxon>Dikarya</taxon>
        <taxon>Ascomycota</taxon>
        <taxon>Pezizomycotina</taxon>
        <taxon>Sordariomycetes</taxon>
        <taxon>Hypocreomycetidae</taxon>
        <taxon>Hypocreales</taxon>
        <taxon>Nectriaceae</taxon>
        <taxon>Fusarium</taxon>
        <taxon>Fusarium solani species complex</taxon>
    </lineage>
</organism>
<accession>A0ACC0QUV7</accession>
<comment type="caution">
    <text evidence="1">The sequence shown here is derived from an EMBL/GenBank/DDBJ whole genome shotgun (WGS) entry which is preliminary data.</text>
</comment>
<gene>
    <name evidence="1" type="ORF">NCS57_00797900</name>
</gene>
<proteinExistence type="predicted"/>
<dbReference type="EMBL" id="CM046508">
    <property type="protein sequence ID" value="KAI8665756.1"/>
    <property type="molecule type" value="Genomic_DNA"/>
</dbReference>
<evidence type="ECO:0000313" key="2">
    <source>
        <dbReference type="Proteomes" id="UP001065298"/>
    </source>
</evidence>
<protein>
    <submittedName>
        <fullName evidence="1">FAA-hydrolase domain-containing protein</fullName>
    </submittedName>
</protein>
<sequence length="188" mass="20900">MAPNGTHLIRFLAEEDGQTHIGQLDSQKWLDAGPSLDRSEWVPANLDRGCAFDGVLTDERRTVKWLLSPLPMDEVPIIRCIGFNYRDHAREASMSISNVLVLFIKPRTAFNDPDPVKINIPKIAQDGTSDYEAELLVIISKTSRDIPKEKALDYVLGYTMMLELVPSNSRTAGGVSRKVGGPVIQNRP</sequence>
<keyword evidence="2" id="KW-1185">Reference proteome</keyword>